<evidence type="ECO:0000256" key="2">
    <source>
        <dbReference type="ARBA" id="ARBA00005814"/>
    </source>
</evidence>
<keyword evidence="3" id="KW-0813">Transport</keyword>
<dbReference type="OrthoDB" id="6612291at2759"/>
<keyword evidence="6 7" id="KW-0472">Membrane</keyword>
<dbReference type="PANTHER" id="PTHR48042:SF11">
    <property type="entry name" value="ABC TRANSPORTER G FAMILY MEMBER 11"/>
    <property type="match status" value="1"/>
</dbReference>
<comment type="subcellular location">
    <subcellularLocation>
        <location evidence="1">Membrane</location>
        <topology evidence="1">Multi-pass membrane protein</topology>
    </subcellularLocation>
</comment>
<dbReference type="InterPro" id="IPR052215">
    <property type="entry name" value="Plant_ABCG"/>
</dbReference>
<keyword evidence="5 7" id="KW-1133">Transmembrane helix</keyword>
<evidence type="ECO:0000256" key="6">
    <source>
        <dbReference type="ARBA" id="ARBA00023136"/>
    </source>
</evidence>
<evidence type="ECO:0000313" key="10">
    <source>
        <dbReference type="Proteomes" id="UP001153461"/>
    </source>
</evidence>
<accession>A0A9W4MXA0</accession>
<evidence type="ECO:0000256" key="1">
    <source>
        <dbReference type="ARBA" id="ARBA00004141"/>
    </source>
</evidence>
<dbReference type="AlphaFoldDB" id="A0A9W4MXA0"/>
<feature type="transmembrane region" description="Helical" evidence="7">
    <location>
        <begin position="204"/>
        <end position="231"/>
    </location>
</feature>
<evidence type="ECO:0000256" key="3">
    <source>
        <dbReference type="ARBA" id="ARBA00022448"/>
    </source>
</evidence>
<evidence type="ECO:0000259" key="8">
    <source>
        <dbReference type="Pfam" id="PF01061"/>
    </source>
</evidence>
<dbReference type="GO" id="GO:0140359">
    <property type="term" value="F:ABC-type transporter activity"/>
    <property type="evidence" value="ECO:0007669"/>
    <property type="project" value="InterPro"/>
</dbReference>
<feature type="transmembrane region" description="Helical" evidence="7">
    <location>
        <begin position="127"/>
        <end position="149"/>
    </location>
</feature>
<organism evidence="9 10">
    <name type="scientific">Penicillium nalgiovense</name>
    <dbReference type="NCBI Taxonomy" id="60175"/>
    <lineage>
        <taxon>Eukaryota</taxon>
        <taxon>Fungi</taxon>
        <taxon>Dikarya</taxon>
        <taxon>Ascomycota</taxon>
        <taxon>Pezizomycotina</taxon>
        <taxon>Eurotiomycetes</taxon>
        <taxon>Eurotiomycetidae</taxon>
        <taxon>Eurotiales</taxon>
        <taxon>Aspergillaceae</taxon>
        <taxon>Penicillium</taxon>
    </lineage>
</organism>
<comment type="caution">
    <text evidence="9">The sequence shown here is derived from an EMBL/GenBank/DDBJ whole genome shotgun (WGS) entry which is preliminary data.</text>
</comment>
<protein>
    <recommendedName>
        <fullName evidence="8">ABC-2 type transporter transmembrane domain-containing protein</fullName>
    </recommendedName>
</protein>
<dbReference type="GO" id="GO:0016020">
    <property type="term" value="C:membrane"/>
    <property type="evidence" value="ECO:0007669"/>
    <property type="project" value="UniProtKB-SubCell"/>
</dbReference>
<feature type="domain" description="ABC-2 type transporter transmembrane" evidence="8">
    <location>
        <begin position="134"/>
        <end position="312"/>
    </location>
</feature>
<gene>
    <name evidence="9" type="ORF">PNAL_LOCUS5799</name>
</gene>
<feature type="transmembrane region" description="Helical" evidence="7">
    <location>
        <begin position="161"/>
        <end position="184"/>
    </location>
</feature>
<dbReference type="EMBL" id="CAJVNV010000277">
    <property type="protein sequence ID" value="CAG8140231.1"/>
    <property type="molecule type" value="Genomic_DNA"/>
</dbReference>
<feature type="transmembrane region" description="Helical" evidence="7">
    <location>
        <begin position="243"/>
        <end position="269"/>
    </location>
</feature>
<dbReference type="InterPro" id="IPR013525">
    <property type="entry name" value="ABC2_TM"/>
</dbReference>
<evidence type="ECO:0000313" key="9">
    <source>
        <dbReference type="EMBL" id="CAG8140231.1"/>
    </source>
</evidence>
<comment type="similarity">
    <text evidence="2">Belongs to the ABC transporter superfamily. ABCG family. Eye pigment precursor importer (TC 3.A.1.204) subfamily.</text>
</comment>
<name>A0A9W4MXA0_PENNA</name>
<evidence type="ECO:0000256" key="4">
    <source>
        <dbReference type="ARBA" id="ARBA00022692"/>
    </source>
</evidence>
<evidence type="ECO:0000256" key="5">
    <source>
        <dbReference type="ARBA" id="ARBA00022989"/>
    </source>
</evidence>
<evidence type="ECO:0000256" key="7">
    <source>
        <dbReference type="SAM" id="Phobius"/>
    </source>
</evidence>
<dbReference type="Pfam" id="PF01061">
    <property type="entry name" value="ABC2_membrane"/>
    <property type="match status" value="1"/>
</dbReference>
<proteinExistence type="inferred from homology"/>
<dbReference type="PANTHER" id="PTHR48042">
    <property type="entry name" value="ABC TRANSPORTER G FAMILY MEMBER 11"/>
    <property type="match status" value="1"/>
</dbReference>
<dbReference type="Proteomes" id="UP001153461">
    <property type="component" value="Unassembled WGS sequence"/>
</dbReference>
<keyword evidence="4 7" id="KW-0812">Transmembrane</keyword>
<reference evidence="9" key="1">
    <citation type="submission" date="2021-07" db="EMBL/GenBank/DDBJ databases">
        <authorList>
            <person name="Branca A.L. A."/>
        </authorList>
    </citation>
    <scope>NUCLEOTIDE SEQUENCE</scope>
</reference>
<sequence>MDDETHASTDLERNDARFLMNQSVKDFSWSGLTVTVKDRETKQARDRICDISGNVKQAFTEAKVITRQVSERAQVAGKDTNQVMIEAMAGLGPVRITTALLHRSFSRCCGLWDSYCDVSWYVSCGCIYVPSLEISQFIGLAIMMGTVWLRLHTSQEYIQPFVNAIFFGGSFMSFMAVAYVPAFLKDRATFAKERANGLYGATPFMVSNFVIGLLFLFPVSYLFSIVSYWLSNFRPAGDAFFTSIMWIFLDLVTAIFPNFVIALALVAFANGPWMSVGGSLVTPTILNPLWKYVFHYIDYQTYAFQGLMVNEFSKRIFLCGDACQCTYTTDLADQCQICGTAVLETYGYKTGRTGKSHWNHCGIQTARMDCASTAQTLTLPVRRSRRNRDVCQRLHAFSWYLPRESHNQGKEHGYN</sequence>